<feature type="region of interest" description="Disordered" evidence="1">
    <location>
        <begin position="1"/>
        <end position="47"/>
    </location>
</feature>
<name>A0A0A8ZMY9_ARUDO</name>
<evidence type="ECO:0000313" key="2">
    <source>
        <dbReference type="EMBL" id="JAD39058.1"/>
    </source>
</evidence>
<feature type="compositionally biased region" description="Basic residues" evidence="1">
    <location>
        <begin position="34"/>
        <end position="47"/>
    </location>
</feature>
<feature type="compositionally biased region" description="Basic and acidic residues" evidence="1">
    <location>
        <begin position="21"/>
        <end position="33"/>
    </location>
</feature>
<dbReference type="EMBL" id="GBRH01258837">
    <property type="protein sequence ID" value="JAD39058.1"/>
    <property type="molecule type" value="Transcribed_RNA"/>
</dbReference>
<reference evidence="2" key="1">
    <citation type="submission" date="2014-09" db="EMBL/GenBank/DDBJ databases">
        <authorList>
            <person name="Magalhaes I.L.F."/>
            <person name="Oliveira U."/>
            <person name="Santos F.R."/>
            <person name="Vidigal T.H.D.A."/>
            <person name="Brescovit A.D."/>
            <person name="Santos A.J."/>
        </authorList>
    </citation>
    <scope>NUCLEOTIDE SEQUENCE</scope>
    <source>
        <tissue evidence="2">Shoot tissue taken approximately 20 cm above the soil surface</tissue>
    </source>
</reference>
<proteinExistence type="predicted"/>
<dbReference type="AlphaFoldDB" id="A0A0A8ZMY9"/>
<accession>A0A0A8ZMY9</accession>
<evidence type="ECO:0000256" key="1">
    <source>
        <dbReference type="SAM" id="MobiDB-lite"/>
    </source>
</evidence>
<organism evidence="2">
    <name type="scientific">Arundo donax</name>
    <name type="common">Giant reed</name>
    <name type="synonym">Donax arundinaceus</name>
    <dbReference type="NCBI Taxonomy" id="35708"/>
    <lineage>
        <taxon>Eukaryota</taxon>
        <taxon>Viridiplantae</taxon>
        <taxon>Streptophyta</taxon>
        <taxon>Embryophyta</taxon>
        <taxon>Tracheophyta</taxon>
        <taxon>Spermatophyta</taxon>
        <taxon>Magnoliopsida</taxon>
        <taxon>Liliopsida</taxon>
        <taxon>Poales</taxon>
        <taxon>Poaceae</taxon>
        <taxon>PACMAD clade</taxon>
        <taxon>Arundinoideae</taxon>
        <taxon>Arundineae</taxon>
        <taxon>Arundo</taxon>
    </lineage>
</organism>
<protein>
    <submittedName>
        <fullName evidence="2">Uncharacterized protein</fullName>
    </submittedName>
</protein>
<sequence>MAAAKSWEMTGSFRAAPTRGGEIRRRGREEVARRTRSGKLRPKAGER</sequence>
<reference evidence="2" key="2">
    <citation type="journal article" date="2015" name="Data Brief">
        <title>Shoot transcriptome of the giant reed, Arundo donax.</title>
        <authorList>
            <person name="Barrero R.A."/>
            <person name="Guerrero F.D."/>
            <person name="Moolhuijzen P."/>
            <person name="Goolsby J.A."/>
            <person name="Tidwell J."/>
            <person name="Bellgard S.E."/>
            <person name="Bellgard M.I."/>
        </authorList>
    </citation>
    <scope>NUCLEOTIDE SEQUENCE</scope>
    <source>
        <tissue evidence="2">Shoot tissue taken approximately 20 cm above the soil surface</tissue>
    </source>
</reference>